<evidence type="ECO:0000256" key="5">
    <source>
        <dbReference type="ARBA" id="ARBA00022840"/>
    </source>
</evidence>
<comment type="caution">
    <text evidence="8">The sequence shown here is derived from an EMBL/GenBank/DDBJ whole genome shotgun (WGS) entry which is preliminary data.</text>
</comment>
<feature type="compositionally biased region" description="Polar residues" evidence="6">
    <location>
        <begin position="20"/>
        <end position="31"/>
    </location>
</feature>
<protein>
    <recommendedName>
        <fullName evidence="7">AGC-kinase C-terminal domain-containing protein</fullName>
    </recommendedName>
</protein>
<sequence length="69" mass="7935">MPWQDLLEKKVTPPFKPQVTPDTLTKNSLANLSPPDNRPPSSITEELEQPYFHQFSFHGRTLTNSIDQQ</sequence>
<dbReference type="AlphaFoldDB" id="A0AAV6TSV9"/>
<evidence type="ECO:0000256" key="1">
    <source>
        <dbReference type="ARBA" id="ARBA00022527"/>
    </source>
</evidence>
<dbReference type="GO" id="GO:0004674">
    <property type="term" value="F:protein serine/threonine kinase activity"/>
    <property type="evidence" value="ECO:0007669"/>
    <property type="project" value="UniProtKB-KW"/>
</dbReference>
<reference evidence="8 9" key="1">
    <citation type="journal article" date="2022" name="Nat. Ecol. Evol.">
        <title>A masculinizing supergene underlies an exaggerated male reproductive morph in a spider.</title>
        <authorList>
            <person name="Hendrickx F."/>
            <person name="De Corte Z."/>
            <person name="Sonet G."/>
            <person name="Van Belleghem S.M."/>
            <person name="Kostlbacher S."/>
            <person name="Vangestel C."/>
        </authorList>
    </citation>
    <scope>NUCLEOTIDE SEQUENCE [LARGE SCALE GENOMIC DNA]</scope>
    <source>
        <strain evidence="8">W744_W776</strain>
    </source>
</reference>
<keyword evidence="5" id="KW-0067">ATP-binding</keyword>
<keyword evidence="3" id="KW-0547">Nucleotide-binding</keyword>
<dbReference type="GO" id="GO:0005524">
    <property type="term" value="F:ATP binding"/>
    <property type="evidence" value="ECO:0007669"/>
    <property type="project" value="UniProtKB-KW"/>
</dbReference>
<dbReference type="PROSITE" id="PS51285">
    <property type="entry name" value="AGC_KINASE_CTER"/>
    <property type="match status" value="1"/>
</dbReference>
<feature type="domain" description="AGC-kinase C-terminal" evidence="7">
    <location>
        <begin position="1"/>
        <end position="67"/>
    </location>
</feature>
<name>A0AAV6TSV9_9ARAC</name>
<proteinExistence type="predicted"/>
<gene>
    <name evidence="8" type="ORF">JTE90_021688</name>
</gene>
<evidence type="ECO:0000259" key="7">
    <source>
        <dbReference type="PROSITE" id="PS51285"/>
    </source>
</evidence>
<dbReference type="Proteomes" id="UP000827092">
    <property type="component" value="Unassembled WGS sequence"/>
</dbReference>
<keyword evidence="4" id="KW-0418">Kinase</keyword>
<evidence type="ECO:0000256" key="2">
    <source>
        <dbReference type="ARBA" id="ARBA00022679"/>
    </source>
</evidence>
<keyword evidence="2" id="KW-0808">Transferase</keyword>
<feature type="compositionally biased region" description="Basic and acidic residues" evidence="6">
    <location>
        <begin position="1"/>
        <end position="11"/>
    </location>
</feature>
<accession>A0AAV6TSV9</accession>
<evidence type="ECO:0000313" key="9">
    <source>
        <dbReference type="Proteomes" id="UP000827092"/>
    </source>
</evidence>
<keyword evidence="1" id="KW-0723">Serine/threonine-protein kinase</keyword>
<feature type="region of interest" description="Disordered" evidence="6">
    <location>
        <begin position="1"/>
        <end position="43"/>
    </location>
</feature>
<dbReference type="InterPro" id="IPR000961">
    <property type="entry name" value="AGC-kinase_C"/>
</dbReference>
<evidence type="ECO:0000313" key="8">
    <source>
        <dbReference type="EMBL" id="KAG8175137.1"/>
    </source>
</evidence>
<evidence type="ECO:0000256" key="4">
    <source>
        <dbReference type="ARBA" id="ARBA00022777"/>
    </source>
</evidence>
<keyword evidence="9" id="KW-1185">Reference proteome</keyword>
<dbReference type="EMBL" id="JAFNEN010001060">
    <property type="protein sequence ID" value="KAG8175137.1"/>
    <property type="molecule type" value="Genomic_DNA"/>
</dbReference>
<organism evidence="8 9">
    <name type="scientific">Oedothorax gibbosus</name>
    <dbReference type="NCBI Taxonomy" id="931172"/>
    <lineage>
        <taxon>Eukaryota</taxon>
        <taxon>Metazoa</taxon>
        <taxon>Ecdysozoa</taxon>
        <taxon>Arthropoda</taxon>
        <taxon>Chelicerata</taxon>
        <taxon>Arachnida</taxon>
        <taxon>Araneae</taxon>
        <taxon>Araneomorphae</taxon>
        <taxon>Entelegynae</taxon>
        <taxon>Araneoidea</taxon>
        <taxon>Linyphiidae</taxon>
        <taxon>Erigoninae</taxon>
        <taxon>Oedothorax</taxon>
    </lineage>
</organism>
<evidence type="ECO:0000256" key="3">
    <source>
        <dbReference type="ARBA" id="ARBA00022741"/>
    </source>
</evidence>
<evidence type="ECO:0000256" key="6">
    <source>
        <dbReference type="SAM" id="MobiDB-lite"/>
    </source>
</evidence>